<proteinExistence type="predicted"/>
<gene>
    <name evidence="3" type="ORF">LTR97_007558</name>
</gene>
<evidence type="ECO:0000313" key="3">
    <source>
        <dbReference type="EMBL" id="KAK5697420.1"/>
    </source>
</evidence>
<feature type="domain" description="DUF7587" evidence="2">
    <location>
        <begin position="316"/>
        <end position="463"/>
    </location>
</feature>
<dbReference type="Proteomes" id="UP001310594">
    <property type="component" value="Unassembled WGS sequence"/>
</dbReference>
<evidence type="ECO:0000256" key="1">
    <source>
        <dbReference type="SAM" id="MobiDB-lite"/>
    </source>
</evidence>
<evidence type="ECO:0000313" key="4">
    <source>
        <dbReference type="Proteomes" id="UP001310594"/>
    </source>
</evidence>
<sequence>MTGNGIRSGRNRWTVEQRTVLHILHSQFNISNDLRCKVWNGIFDQYLKSCGVQNGLLQNALTSQYSERLSKPRIWDAIIAEPSTDEQWRQRHELTRRVQAVVSTFQSQNPVPTPTRAQPTTTSSNVVVKKATKRPADRTLLEPATKRAKTHMSAESKPVIPEDPVVSPIQPTNAVGKPRLSLADRLARFTFPEKTRTRPRRVISDAENDDDFTPNEPTEVPVTPKRVDAAPSASVGGSSRVAVSVQIVSNNLANPHRLQPITPSPSKARKAVNADRETVEYTRRSGPILNLTPQQIALTKRPLAAVPEALAHPPTSGLLYRYWDENSHGSNSETGFTAGRYMPNNVAPRTPKCGELDYADIENHLNRNKVSSPFCSAANCFLWIMRLALKEAGRGAKDGRITLIDADALPRQGVYHVRPFHNQLKNQFCFLNGAWRYWGTHEFMVWHQVPQSAIIHTFTIADLLATCQRLPALAAALRIETISRKNASLKTTILSRLQDHQISLDQDTVPVVARLCRLIGLTAASPLKQLEHLIGDVIQGWKLNVEALSSSEWASYATRWSHALCGRSTVPTLERELQLRLTFLHGVKAGIGEFNMLHNPTLIAKMQRKAIRLGLESPTKIILESVANATKAVLVCEQDQEVRYHAAANATRLLPGIDEYFQLESDVGHAGPSGSGSDDDEQLIMYDDDRLGL</sequence>
<feature type="compositionally biased region" description="Polar residues" evidence="1">
    <location>
        <begin position="106"/>
        <end position="126"/>
    </location>
</feature>
<feature type="compositionally biased region" description="Low complexity" evidence="1">
    <location>
        <begin position="214"/>
        <end position="235"/>
    </location>
</feature>
<accession>A0AAN7W6L2</accession>
<dbReference type="EMBL" id="JAVRQU010000011">
    <property type="protein sequence ID" value="KAK5697420.1"/>
    <property type="molecule type" value="Genomic_DNA"/>
</dbReference>
<reference evidence="3" key="1">
    <citation type="submission" date="2023-08" db="EMBL/GenBank/DDBJ databases">
        <title>Black Yeasts Isolated from many extreme environments.</title>
        <authorList>
            <person name="Coleine C."/>
            <person name="Stajich J.E."/>
            <person name="Selbmann L."/>
        </authorList>
    </citation>
    <scope>NUCLEOTIDE SEQUENCE</scope>
    <source>
        <strain evidence="3">CCFEE 5810</strain>
    </source>
</reference>
<protein>
    <recommendedName>
        <fullName evidence="2">DUF7587 domain-containing protein</fullName>
    </recommendedName>
</protein>
<name>A0AAN7W6L2_9PEZI</name>
<organism evidence="3 4">
    <name type="scientific">Elasticomyces elasticus</name>
    <dbReference type="NCBI Taxonomy" id="574655"/>
    <lineage>
        <taxon>Eukaryota</taxon>
        <taxon>Fungi</taxon>
        <taxon>Dikarya</taxon>
        <taxon>Ascomycota</taxon>
        <taxon>Pezizomycotina</taxon>
        <taxon>Dothideomycetes</taxon>
        <taxon>Dothideomycetidae</taxon>
        <taxon>Mycosphaerellales</taxon>
        <taxon>Teratosphaeriaceae</taxon>
        <taxon>Elasticomyces</taxon>
    </lineage>
</organism>
<evidence type="ECO:0000259" key="2">
    <source>
        <dbReference type="Pfam" id="PF24494"/>
    </source>
</evidence>
<feature type="region of interest" description="Disordered" evidence="1">
    <location>
        <begin position="197"/>
        <end position="235"/>
    </location>
</feature>
<dbReference type="InterPro" id="IPR056009">
    <property type="entry name" value="DUF7587"/>
</dbReference>
<dbReference type="Pfam" id="PF24494">
    <property type="entry name" value="DUF7587"/>
    <property type="match status" value="1"/>
</dbReference>
<comment type="caution">
    <text evidence="3">The sequence shown here is derived from an EMBL/GenBank/DDBJ whole genome shotgun (WGS) entry which is preliminary data.</text>
</comment>
<feature type="region of interest" description="Disordered" evidence="1">
    <location>
        <begin position="106"/>
        <end position="172"/>
    </location>
</feature>
<dbReference type="AlphaFoldDB" id="A0AAN7W6L2"/>